<organism evidence="2 3">
    <name type="scientific">Acinetobacter nectaris CIP 110549</name>
    <dbReference type="NCBI Taxonomy" id="1392540"/>
    <lineage>
        <taxon>Bacteria</taxon>
        <taxon>Pseudomonadati</taxon>
        <taxon>Pseudomonadota</taxon>
        <taxon>Gammaproteobacteria</taxon>
        <taxon>Moraxellales</taxon>
        <taxon>Moraxellaceae</taxon>
        <taxon>Acinetobacter</taxon>
    </lineage>
</organism>
<gene>
    <name evidence="2" type="ORF">P256_00897</name>
</gene>
<feature type="chain" id="PRO_5004711727" description="C-lysozyme inhibitor" evidence="1">
    <location>
        <begin position="21"/>
        <end position="145"/>
    </location>
</feature>
<dbReference type="eggNOG" id="ENOG50305HJ">
    <property type="taxonomic scope" value="Bacteria"/>
</dbReference>
<keyword evidence="1" id="KW-0732">Signal</keyword>
<protein>
    <recommendedName>
        <fullName evidence="4">C-lysozyme inhibitor</fullName>
    </recommendedName>
</protein>
<name>V2TXF6_9GAMM</name>
<evidence type="ECO:0000313" key="3">
    <source>
        <dbReference type="Proteomes" id="UP000023785"/>
    </source>
</evidence>
<accession>V2TXF6</accession>
<evidence type="ECO:0000313" key="2">
    <source>
        <dbReference type="EMBL" id="ESK40445.1"/>
    </source>
</evidence>
<dbReference type="RefSeq" id="WP_023272478.1">
    <property type="nucleotide sequence ID" value="NZ_KI530712.1"/>
</dbReference>
<evidence type="ECO:0000256" key="1">
    <source>
        <dbReference type="SAM" id="SignalP"/>
    </source>
</evidence>
<feature type="signal peptide" evidence="1">
    <location>
        <begin position="1"/>
        <end position="20"/>
    </location>
</feature>
<dbReference type="Pfam" id="PF08816">
    <property type="entry name" value="Ivy"/>
    <property type="match status" value="1"/>
</dbReference>
<comment type="caution">
    <text evidence="2">The sequence shown here is derived from an EMBL/GenBank/DDBJ whole genome shotgun (WGS) entry which is preliminary data.</text>
</comment>
<dbReference type="Proteomes" id="UP000023785">
    <property type="component" value="Unassembled WGS sequence"/>
</dbReference>
<dbReference type="AlphaFoldDB" id="V2TXF6"/>
<keyword evidence="3" id="KW-1185">Reference proteome</keyword>
<dbReference type="SUPFAM" id="SSF89872">
    <property type="entry name" value="Inhibitor of vertebrate lysozyme, Ivy"/>
    <property type="match status" value="1"/>
</dbReference>
<sequence>MKKLMLLTFLTTVTIATVHAAEVNSLLSDKGAQAEFKKISANKALPSWTKYEATSSPTKTVTIAGKQYSVFNACKPHNCFAEQVAVIYSPSSKAISSVYSKFDDKKGTEQLTWMTNQPEISIEQKTVLLASITGALENYPKKFNF</sequence>
<dbReference type="InterPro" id="IPR036501">
    <property type="entry name" value="Inhibitor_vert_lysozyme_sf"/>
</dbReference>
<evidence type="ECO:0008006" key="4">
    <source>
        <dbReference type="Google" id="ProtNLM"/>
    </source>
</evidence>
<dbReference type="Gene3D" id="3.40.1420.10">
    <property type="entry name" value="Inhibitor of vertebrate lysozyme"/>
    <property type="match status" value="1"/>
</dbReference>
<proteinExistence type="predicted"/>
<reference evidence="2 3" key="1">
    <citation type="submission" date="2013-10" db="EMBL/GenBank/DDBJ databases">
        <title>The Genome Sequence of Acinetobacter nectaris CIP 110549.</title>
        <authorList>
            <consortium name="The Broad Institute Genomics Platform"/>
            <consortium name="The Broad Institute Genome Sequencing Center for Infectious Disease"/>
            <person name="Cerqueira G."/>
            <person name="Feldgarden M."/>
            <person name="Courvalin P."/>
            <person name="Grillot-Courvalin C."/>
            <person name="Clermont D."/>
            <person name="Rocha E."/>
            <person name="Yoon E.-J."/>
            <person name="Nemec A."/>
            <person name="Young S.K."/>
            <person name="Zeng Q."/>
            <person name="Gargeya S."/>
            <person name="Fitzgerald M."/>
            <person name="Abouelleil A."/>
            <person name="Alvarado L."/>
            <person name="Berlin A.M."/>
            <person name="Chapman S.B."/>
            <person name="Gainer-Dewar J."/>
            <person name="Goldberg J."/>
            <person name="Gnerre S."/>
            <person name="Griggs A."/>
            <person name="Gujja S."/>
            <person name="Hansen M."/>
            <person name="Howarth C."/>
            <person name="Imamovic A."/>
            <person name="Ireland A."/>
            <person name="Larimer J."/>
            <person name="McCowan C."/>
            <person name="Murphy C."/>
            <person name="Pearson M."/>
            <person name="Poon T.W."/>
            <person name="Priest M."/>
            <person name="Roberts A."/>
            <person name="Saif S."/>
            <person name="Shea T."/>
            <person name="Sykes S."/>
            <person name="Wortman J."/>
            <person name="Nusbaum C."/>
            <person name="Birren B."/>
        </authorList>
    </citation>
    <scope>NUCLEOTIDE SEQUENCE [LARGE SCALE GENOMIC DNA]</scope>
    <source>
        <strain evidence="2 3">CIP 110549</strain>
    </source>
</reference>
<dbReference type="HOGENOM" id="CLU_109262_0_0_6"/>
<dbReference type="PATRIC" id="fig|1392540.3.peg.869"/>
<dbReference type="EMBL" id="AYER01000003">
    <property type="protein sequence ID" value="ESK40445.1"/>
    <property type="molecule type" value="Genomic_DNA"/>
</dbReference>